<dbReference type="SUPFAM" id="SSF48652">
    <property type="entry name" value="Tetraspanin"/>
    <property type="match status" value="1"/>
</dbReference>
<dbReference type="InterPro" id="IPR018499">
    <property type="entry name" value="Tetraspanin/Peripherin"/>
</dbReference>
<dbReference type="OrthoDB" id="438211at2759"/>
<dbReference type="PRINTS" id="PR00259">
    <property type="entry name" value="TMFOUR"/>
</dbReference>
<protein>
    <recommendedName>
        <fullName evidence="7">Tetraspanin</fullName>
    </recommendedName>
</protein>
<reference evidence="8 9" key="1">
    <citation type="submission" date="2019-07" db="EMBL/GenBank/DDBJ databases">
        <title>Draft genome assembly of a fouling barnacle, Amphibalanus amphitrite (Darwin, 1854): The first reference genome for Thecostraca.</title>
        <authorList>
            <person name="Kim W."/>
        </authorList>
    </citation>
    <scope>NUCLEOTIDE SEQUENCE [LARGE SCALE GENOMIC DNA]</scope>
    <source>
        <strain evidence="8">SNU_AA5</strain>
        <tissue evidence="8">Soma without cirri and trophi</tissue>
    </source>
</reference>
<keyword evidence="9" id="KW-1185">Reference proteome</keyword>
<evidence type="ECO:0000256" key="5">
    <source>
        <dbReference type="ARBA" id="ARBA00023136"/>
    </source>
</evidence>
<dbReference type="EMBL" id="VIIS01000216">
    <property type="protein sequence ID" value="KAF0311792.1"/>
    <property type="molecule type" value="Genomic_DNA"/>
</dbReference>
<evidence type="ECO:0000313" key="8">
    <source>
        <dbReference type="EMBL" id="KAF0311791.1"/>
    </source>
</evidence>
<dbReference type="PROSITE" id="PS00421">
    <property type="entry name" value="TM4_1"/>
    <property type="match status" value="1"/>
</dbReference>
<sequence length="230" mass="25170">MGLGREMEGCGQCVKYLLFIANFLILLGGFTVLVVGVWTVVDKSEFEKLLGTDLYVSSAYILIATGVLVSLVAFLGCLGAVKEIRCMLLTYFIILLVLFVVLLVGGILGYVFNERVEDTITTTMMGELDSYSTRQSIKDAWDAAQLRMECCGVDRPSDWRGRVIPMPSSCCPPGTALPCTEEYAYRVGCKTRIKQFVKDHAVVLGGVGVGIACIMLLGMIFAISLFKMIE</sequence>
<dbReference type="GO" id="GO:0005886">
    <property type="term" value="C:plasma membrane"/>
    <property type="evidence" value="ECO:0007669"/>
    <property type="project" value="TreeGrafter"/>
</dbReference>
<evidence type="ECO:0000256" key="2">
    <source>
        <dbReference type="ARBA" id="ARBA00006840"/>
    </source>
</evidence>
<keyword evidence="5 7" id="KW-0472">Membrane</keyword>
<evidence type="ECO:0000256" key="3">
    <source>
        <dbReference type="ARBA" id="ARBA00022692"/>
    </source>
</evidence>
<dbReference type="PANTHER" id="PTHR19282">
    <property type="entry name" value="TETRASPANIN"/>
    <property type="match status" value="1"/>
</dbReference>
<evidence type="ECO:0000256" key="7">
    <source>
        <dbReference type="RuleBase" id="RU361218"/>
    </source>
</evidence>
<dbReference type="InterPro" id="IPR018503">
    <property type="entry name" value="Tetraspanin_CS"/>
</dbReference>
<name>A0A6A4XBJ2_AMPAM</name>
<dbReference type="AlphaFoldDB" id="A0A6A4XBJ2"/>
<dbReference type="InterPro" id="IPR000301">
    <property type="entry name" value="Tetraspanin_animals"/>
</dbReference>
<comment type="subcellular location">
    <subcellularLocation>
        <location evidence="1 7">Membrane</location>
        <topology evidence="1 7">Multi-pass membrane protein</topology>
    </subcellularLocation>
</comment>
<dbReference type="InterPro" id="IPR008952">
    <property type="entry name" value="Tetraspanin_EC2_sf"/>
</dbReference>
<feature type="transmembrane region" description="Helical" evidence="7">
    <location>
        <begin position="59"/>
        <end position="81"/>
    </location>
</feature>
<dbReference type="Pfam" id="PF00335">
    <property type="entry name" value="Tetraspanin"/>
    <property type="match status" value="1"/>
</dbReference>
<comment type="similarity">
    <text evidence="2 7">Belongs to the tetraspanin (TM4SF) family.</text>
</comment>
<feature type="disulfide bond" evidence="6">
    <location>
        <begin position="150"/>
        <end position="189"/>
    </location>
</feature>
<feature type="disulfide bond" evidence="6">
    <location>
        <begin position="151"/>
        <end position="171"/>
    </location>
</feature>
<keyword evidence="4 7" id="KW-1133">Transmembrane helix</keyword>
<keyword evidence="3 7" id="KW-0812">Transmembrane</keyword>
<proteinExistence type="inferred from homology"/>
<feature type="transmembrane region" description="Helical" evidence="7">
    <location>
        <begin position="16"/>
        <end position="39"/>
    </location>
</feature>
<evidence type="ECO:0000256" key="4">
    <source>
        <dbReference type="ARBA" id="ARBA00022989"/>
    </source>
</evidence>
<evidence type="ECO:0000313" key="9">
    <source>
        <dbReference type="Proteomes" id="UP000440578"/>
    </source>
</evidence>
<comment type="caution">
    <text evidence="8">The sequence shown here is derived from an EMBL/GenBank/DDBJ whole genome shotgun (WGS) entry which is preliminary data.</text>
</comment>
<dbReference type="Gene3D" id="1.10.1450.10">
    <property type="entry name" value="Tetraspanin"/>
    <property type="match status" value="1"/>
</dbReference>
<keyword evidence="6" id="KW-1015">Disulfide bond</keyword>
<dbReference type="PIRSF" id="PIRSF002419">
    <property type="entry name" value="Tetraspanin"/>
    <property type="match status" value="1"/>
</dbReference>
<feature type="transmembrane region" description="Helical" evidence="7">
    <location>
        <begin position="201"/>
        <end position="226"/>
    </location>
</feature>
<dbReference type="EMBL" id="VIIS01000216">
    <property type="protein sequence ID" value="KAF0311791.1"/>
    <property type="molecule type" value="Genomic_DNA"/>
</dbReference>
<dbReference type="CDD" id="cd03127">
    <property type="entry name" value="tetraspanin_LEL"/>
    <property type="match status" value="1"/>
</dbReference>
<evidence type="ECO:0000256" key="6">
    <source>
        <dbReference type="PIRSR" id="PIRSR002419-1"/>
    </source>
</evidence>
<gene>
    <name evidence="8" type="primary">Tspan11_3</name>
    <name evidence="8" type="ORF">FJT64_017425</name>
</gene>
<dbReference type="Proteomes" id="UP000440578">
    <property type="component" value="Unassembled WGS sequence"/>
</dbReference>
<organism evidence="8 9">
    <name type="scientific">Amphibalanus amphitrite</name>
    <name type="common">Striped barnacle</name>
    <name type="synonym">Balanus amphitrite</name>
    <dbReference type="NCBI Taxonomy" id="1232801"/>
    <lineage>
        <taxon>Eukaryota</taxon>
        <taxon>Metazoa</taxon>
        <taxon>Ecdysozoa</taxon>
        <taxon>Arthropoda</taxon>
        <taxon>Crustacea</taxon>
        <taxon>Multicrustacea</taxon>
        <taxon>Cirripedia</taxon>
        <taxon>Thoracica</taxon>
        <taxon>Thoracicalcarea</taxon>
        <taxon>Balanomorpha</taxon>
        <taxon>Balanoidea</taxon>
        <taxon>Balanidae</taxon>
        <taxon>Amphibalaninae</taxon>
        <taxon>Amphibalanus</taxon>
    </lineage>
</organism>
<feature type="transmembrane region" description="Helical" evidence="7">
    <location>
        <begin position="88"/>
        <end position="112"/>
    </location>
</feature>
<accession>A0A6A4XBJ2</accession>
<dbReference type="PANTHER" id="PTHR19282:SF527">
    <property type="entry name" value="TETRASPANIN"/>
    <property type="match status" value="1"/>
</dbReference>
<evidence type="ECO:0000256" key="1">
    <source>
        <dbReference type="ARBA" id="ARBA00004141"/>
    </source>
</evidence>